<name>A0A1S9I1T7_9CLOT</name>
<organism evidence="1 2">
    <name type="scientific">Clostridium tepidum</name>
    <dbReference type="NCBI Taxonomy" id="1962263"/>
    <lineage>
        <taxon>Bacteria</taxon>
        <taxon>Bacillati</taxon>
        <taxon>Bacillota</taxon>
        <taxon>Clostridia</taxon>
        <taxon>Eubacteriales</taxon>
        <taxon>Clostridiaceae</taxon>
        <taxon>Clostridium</taxon>
    </lineage>
</organism>
<evidence type="ECO:0000313" key="2">
    <source>
        <dbReference type="Proteomes" id="UP000190256"/>
    </source>
</evidence>
<accession>A0A1S9I1T7</accession>
<dbReference type="AlphaFoldDB" id="A0A1S9I1T7"/>
<gene>
    <name evidence="1" type="ORF">BS638_11275</name>
</gene>
<comment type="caution">
    <text evidence="1">The sequence shown here is derived from an EMBL/GenBank/DDBJ whole genome shotgun (WGS) entry which is preliminary data.</text>
</comment>
<proteinExistence type="predicted"/>
<dbReference type="Proteomes" id="UP000190256">
    <property type="component" value="Unassembled WGS sequence"/>
</dbReference>
<protein>
    <submittedName>
        <fullName evidence="1">Uncharacterized protein</fullName>
    </submittedName>
</protein>
<dbReference type="RefSeq" id="WP_078054747.1">
    <property type="nucleotide sequence ID" value="NZ_MRAE01000032.1"/>
</dbReference>
<sequence>MMNNKKTLETLVKTLKVLSQKEITITDCKKRELVTFVDKIEVEETENSIYLSGQAQVHNGDIFNKIQPEYEDFGVIIDNYSFKLNKDIIEDWDMNCDLNIEYIGHTNTITIEFQEELLEQIRDKYINDLAKKDNMSTEQKIKQIFESDEEVDFKEMTYKEMNYYYKHYYEDLYKNAI</sequence>
<reference evidence="1 2" key="1">
    <citation type="submission" date="2016-12" db="EMBL/GenBank/DDBJ databases">
        <title>Clostridium tepidum sp. nov., a close relative of Clostridium sporogenes and Clostridium botulinum Group I.</title>
        <authorList>
            <person name="Dobritsa A.P."/>
            <person name="Kutumbaka K.K."/>
            <person name="Werner K."/>
            <person name="Wiedmann M."/>
            <person name="Asmus A."/>
            <person name="Samadpour M."/>
        </authorList>
    </citation>
    <scope>NUCLEOTIDE SEQUENCE [LARGE SCALE GENOMIC DNA]</scope>
    <source>
        <strain evidence="1 2">IEH 97212</strain>
    </source>
</reference>
<evidence type="ECO:0000313" key="1">
    <source>
        <dbReference type="EMBL" id="OOO64293.1"/>
    </source>
</evidence>
<dbReference type="EMBL" id="MRAE01000032">
    <property type="protein sequence ID" value="OOO64293.1"/>
    <property type="molecule type" value="Genomic_DNA"/>
</dbReference>